<evidence type="ECO:0000256" key="1">
    <source>
        <dbReference type="SAM" id="SignalP"/>
    </source>
</evidence>
<accession>A0A409YQB4</accession>
<name>A0A409YQB4_9AGAR</name>
<keyword evidence="1" id="KW-0732">Signal</keyword>
<evidence type="ECO:0000313" key="3">
    <source>
        <dbReference type="Proteomes" id="UP000284842"/>
    </source>
</evidence>
<comment type="caution">
    <text evidence="2">The sequence shown here is derived from an EMBL/GenBank/DDBJ whole genome shotgun (WGS) entry which is preliminary data.</text>
</comment>
<dbReference type="AlphaFoldDB" id="A0A409YQB4"/>
<protein>
    <submittedName>
        <fullName evidence="2">Uncharacterized protein</fullName>
    </submittedName>
</protein>
<organism evidence="2 3">
    <name type="scientific">Panaeolus cyanescens</name>
    <dbReference type="NCBI Taxonomy" id="181874"/>
    <lineage>
        <taxon>Eukaryota</taxon>
        <taxon>Fungi</taxon>
        <taxon>Dikarya</taxon>
        <taxon>Basidiomycota</taxon>
        <taxon>Agaricomycotina</taxon>
        <taxon>Agaricomycetes</taxon>
        <taxon>Agaricomycetidae</taxon>
        <taxon>Agaricales</taxon>
        <taxon>Agaricineae</taxon>
        <taxon>Galeropsidaceae</taxon>
        <taxon>Panaeolus</taxon>
    </lineage>
</organism>
<sequence>MFAKITTIISVFLLSVTMVAAVPQGGSLVCANDAGDTCPPGYTCCGPIIPGVGGNCRKLKPDEFCIF</sequence>
<dbReference type="OrthoDB" id="3026402at2759"/>
<dbReference type="EMBL" id="NHTK01000839">
    <property type="protein sequence ID" value="PPR05205.1"/>
    <property type="molecule type" value="Genomic_DNA"/>
</dbReference>
<dbReference type="InParanoid" id="A0A409YQB4"/>
<keyword evidence="3" id="KW-1185">Reference proteome</keyword>
<reference evidence="2 3" key="1">
    <citation type="journal article" date="2018" name="Evol. Lett.">
        <title>Horizontal gene cluster transfer increased hallucinogenic mushroom diversity.</title>
        <authorList>
            <person name="Reynolds H.T."/>
            <person name="Vijayakumar V."/>
            <person name="Gluck-Thaler E."/>
            <person name="Korotkin H.B."/>
            <person name="Matheny P.B."/>
            <person name="Slot J.C."/>
        </authorList>
    </citation>
    <scope>NUCLEOTIDE SEQUENCE [LARGE SCALE GENOMIC DNA]</scope>
    <source>
        <strain evidence="2 3">2629</strain>
    </source>
</reference>
<feature type="chain" id="PRO_5019549888" evidence="1">
    <location>
        <begin position="22"/>
        <end position="67"/>
    </location>
</feature>
<dbReference type="Proteomes" id="UP000284842">
    <property type="component" value="Unassembled WGS sequence"/>
</dbReference>
<evidence type="ECO:0000313" key="2">
    <source>
        <dbReference type="EMBL" id="PPR05205.1"/>
    </source>
</evidence>
<feature type="signal peptide" evidence="1">
    <location>
        <begin position="1"/>
        <end position="21"/>
    </location>
</feature>
<gene>
    <name evidence="2" type="ORF">CVT24_010305</name>
</gene>
<proteinExistence type="predicted"/>